<dbReference type="PROSITE" id="PS50082">
    <property type="entry name" value="WD_REPEATS_2"/>
    <property type="match status" value="10"/>
</dbReference>
<dbReference type="InterPro" id="IPR020472">
    <property type="entry name" value="WD40_PAC1"/>
</dbReference>
<evidence type="ECO:0000259" key="4">
    <source>
        <dbReference type="Pfam" id="PF24883"/>
    </source>
</evidence>
<feature type="repeat" description="WD" evidence="3">
    <location>
        <begin position="527"/>
        <end position="559"/>
    </location>
</feature>
<feature type="repeat" description="WD" evidence="3">
    <location>
        <begin position="655"/>
        <end position="696"/>
    </location>
</feature>
<proteinExistence type="predicted"/>
<name>A0A8H3EDK9_9AGAM</name>
<dbReference type="AlphaFoldDB" id="A0A8H3EDK9"/>
<sequence length="1196" mass="131394">YQLALFSPAFRSKLCAVLNEDPVAGKLNVVQQFEKLVYRPIFDAKEAIPDGVVIVIDALDECDDTYSVRLLLDVLLKFAEQLPLKFFVASRPEHAIRERMMSRGGSLRFIVYLHDIEQSIVEEDIKKYLTETLSPMDPPPTLLQIELLAKRSRNLFIYAATVVRYIYPHDVPVDSSTRLESMLEAISSSKGMSDDKYEDLDLLYTTVLSAVFGSRLAHGEKEQIRSVLGTIVCAREPITAATIAFLARLNERQVLSALQLLRSVVHVPENSTLISALHASFPEYMLDKSRSKKFCCNELESNQTLARRCFDAMKAELKFNICALENSYLADEEVQDLQARVSRCISPNLSYACRYWGRHLYVSPVMDDLRDSLLDFLYERLLFWMEVLSLSQCIGTGASMMQQALAWLQQKENVGEEIQKQLFDARNFLTWFAANPCSRSTPHIYISALPHCAKSSWVYQCYFPRTKGLIRISVTGHDDAVLAIWSVESTVLSLAISPNGDHIAAGSQDGSVRVYDIHTGAVFAGPFLGHTNKVNSVAFSPTGAHITSGSDDTTVIVWDALTGSMDTGPLRRHKDIVRSVAFSPDGKRVVSGSSDRTIIVWDSFSGVIVLGPLWGHTALIWSVSFSPDGYLLASGSHNESIRIWDAYTGAAVAELHGHNSTVLQVAFSPDGSRLASCSLDRTARVWDLNTGTIVGQPLIGHKSGICSIAFSSDSTHLVSAGIEDQCLMVWHTLTSSVALASLSGHTAALKSVAITPDTDRVISCAEDKTIRIWDMQSKNKTPGQQRTRESSVGPVAFLHSQAQLISNSSHGVLQIWDMHTGTVIPRKFEGQTDSPMIHAIAISPRGMLVAASTVAHTIQVWSIITGKMVCHPLEGHKNPVGCLAFSPDAARICSGSEDTTIAVWDIEKGVTIGQPYQGHSGAVISVAYSPDAARIVSGAADRTVIIWDSYTGSLLFGLTGHKDTVSTIAFSPDGSQIVSGSVDGTIRIWSAEFGDCLGVLFDTDEPYGSGTSSNPVRTTSVNWVSFSPDCTRIISGFGYSIRLVDAQQGRALFSELRLPQDENVCWVGYSSDGTDIISVSTSDKPDTHHPLGGLAQKPPQQFNIIRIWRAGVLPEQAVSPPTPRDWKYEPDGRVLSSEGFVMWIPPDLIPHMKEHTEVGTGSYYNPLVLSSNRSINIGYSDLCIGHQWDECYNYYV</sequence>
<feature type="repeat" description="WD" evidence="3">
    <location>
        <begin position="742"/>
        <end position="783"/>
    </location>
</feature>
<feature type="repeat" description="WD" evidence="3">
    <location>
        <begin position="613"/>
        <end position="654"/>
    </location>
</feature>
<gene>
    <name evidence="5" type="ORF">RDB_LOCUS179292</name>
</gene>
<evidence type="ECO:0000256" key="1">
    <source>
        <dbReference type="ARBA" id="ARBA00022574"/>
    </source>
</evidence>
<dbReference type="SMART" id="SM00320">
    <property type="entry name" value="WD40"/>
    <property type="match status" value="13"/>
</dbReference>
<dbReference type="InterPro" id="IPR001680">
    <property type="entry name" value="WD40_rpt"/>
</dbReference>
<feature type="repeat" description="WD" evidence="3">
    <location>
        <begin position="484"/>
        <end position="525"/>
    </location>
</feature>
<dbReference type="InterPro" id="IPR053299">
    <property type="entry name" value="ASTRA_WD_repeat"/>
</dbReference>
<dbReference type="PRINTS" id="PR00320">
    <property type="entry name" value="GPROTEINBRPT"/>
</dbReference>
<comment type="caution">
    <text evidence="5">The sequence shown here is derived from an EMBL/GenBank/DDBJ whole genome shotgun (WGS) entry which is preliminary data.</text>
</comment>
<keyword evidence="2" id="KW-0677">Repeat</keyword>
<dbReference type="PROSITE" id="PS00678">
    <property type="entry name" value="WD_REPEATS_1"/>
    <property type="match status" value="3"/>
</dbReference>
<dbReference type="PROSITE" id="PS50294">
    <property type="entry name" value="WD_REPEATS_REGION"/>
    <property type="match status" value="9"/>
</dbReference>
<protein>
    <recommendedName>
        <fullName evidence="4">Nephrocystin 3-like N-terminal domain-containing protein</fullName>
    </recommendedName>
</protein>
<dbReference type="InterPro" id="IPR015943">
    <property type="entry name" value="WD40/YVTN_repeat-like_dom_sf"/>
</dbReference>
<dbReference type="InterPro" id="IPR056884">
    <property type="entry name" value="NPHP3-like_N"/>
</dbReference>
<feature type="repeat" description="WD" evidence="3">
    <location>
        <begin position="958"/>
        <end position="999"/>
    </location>
</feature>
<evidence type="ECO:0000256" key="3">
    <source>
        <dbReference type="PROSITE-ProRule" id="PRU00221"/>
    </source>
</evidence>
<reference evidence="5" key="1">
    <citation type="submission" date="2021-01" db="EMBL/GenBank/DDBJ databases">
        <authorList>
            <person name="Kaushik A."/>
        </authorList>
    </citation>
    <scope>NUCLEOTIDE SEQUENCE</scope>
    <source>
        <strain evidence="5">AG5</strain>
    </source>
</reference>
<dbReference type="CDD" id="cd00200">
    <property type="entry name" value="WD40"/>
    <property type="match status" value="2"/>
</dbReference>
<feature type="repeat" description="WD" evidence="3">
    <location>
        <begin position="916"/>
        <end position="948"/>
    </location>
</feature>
<dbReference type="Pfam" id="PF00400">
    <property type="entry name" value="WD40"/>
    <property type="match status" value="10"/>
</dbReference>
<dbReference type="InterPro" id="IPR036322">
    <property type="entry name" value="WD40_repeat_dom_sf"/>
</dbReference>
<evidence type="ECO:0000313" key="5">
    <source>
        <dbReference type="EMBL" id="CAE7228044.1"/>
    </source>
</evidence>
<organism evidence="5 6">
    <name type="scientific">Rhizoctonia solani</name>
    <dbReference type="NCBI Taxonomy" id="456999"/>
    <lineage>
        <taxon>Eukaryota</taxon>
        <taxon>Fungi</taxon>
        <taxon>Dikarya</taxon>
        <taxon>Basidiomycota</taxon>
        <taxon>Agaricomycotina</taxon>
        <taxon>Agaricomycetes</taxon>
        <taxon>Cantharellales</taxon>
        <taxon>Ceratobasidiaceae</taxon>
        <taxon>Rhizoctonia</taxon>
    </lineage>
</organism>
<evidence type="ECO:0000313" key="6">
    <source>
        <dbReference type="Proteomes" id="UP000663827"/>
    </source>
</evidence>
<dbReference type="Gene3D" id="2.130.10.10">
    <property type="entry name" value="YVTN repeat-like/Quinoprotein amine dehydrogenase"/>
    <property type="match status" value="5"/>
</dbReference>
<dbReference type="InterPro" id="IPR019775">
    <property type="entry name" value="WD40_repeat_CS"/>
</dbReference>
<dbReference type="EMBL" id="CAJNJQ010006419">
    <property type="protein sequence ID" value="CAE7228044.1"/>
    <property type="molecule type" value="Genomic_DNA"/>
</dbReference>
<feature type="repeat" description="WD" evidence="3">
    <location>
        <begin position="698"/>
        <end position="740"/>
    </location>
</feature>
<feature type="domain" description="Nephrocystin 3-like N-terminal" evidence="4">
    <location>
        <begin position="1"/>
        <end position="91"/>
    </location>
</feature>
<dbReference type="Proteomes" id="UP000663827">
    <property type="component" value="Unassembled WGS sequence"/>
</dbReference>
<dbReference type="Pfam" id="PF24883">
    <property type="entry name" value="NPHP3_N"/>
    <property type="match status" value="1"/>
</dbReference>
<feature type="repeat" description="WD" evidence="3">
    <location>
        <begin position="570"/>
        <end position="602"/>
    </location>
</feature>
<keyword evidence="1 3" id="KW-0853">WD repeat</keyword>
<accession>A0A8H3EDK9</accession>
<dbReference type="SUPFAM" id="SSF50978">
    <property type="entry name" value="WD40 repeat-like"/>
    <property type="match status" value="2"/>
</dbReference>
<evidence type="ECO:0000256" key="2">
    <source>
        <dbReference type="ARBA" id="ARBA00022737"/>
    </source>
</evidence>
<feature type="non-terminal residue" evidence="5">
    <location>
        <position position="1"/>
    </location>
</feature>
<feature type="repeat" description="WD" evidence="3">
    <location>
        <begin position="873"/>
        <end position="914"/>
    </location>
</feature>
<dbReference type="PANTHER" id="PTHR44156">
    <property type="entry name" value="SUPERNUMERARY LIMBS, ISOFORM B-RELATED"/>
    <property type="match status" value="1"/>
</dbReference>